<feature type="domain" description="PLAT" evidence="4">
    <location>
        <begin position="2353"/>
        <end position="2499"/>
    </location>
</feature>
<evidence type="ECO:0000256" key="1">
    <source>
        <dbReference type="PROSITE-ProRule" id="PRU00152"/>
    </source>
</evidence>
<dbReference type="InterPro" id="IPR052970">
    <property type="entry name" value="Inner_ear_hair_cell_LOXHD"/>
</dbReference>
<feature type="compositionally biased region" description="Low complexity" evidence="2">
    <location>
        <begin position="974"/>
        <end position="998"/>
    </location>
</feature>
<feature type="region of interest" description="Disordered" evidence="2">
    <location>
        <begin position="2800"/>
        <end position="2904"/>
    </location>
</feature>
<keyword evidence="5" id="KW-1185">Reference proteome</keyword>
<feature type="region of interest" description="Disordered" evidence="2">
    <location>
        <begin position="2428"/>
        <end position="2458"/>
    </location>
</feature>
<keyword evidence="3" id="KW-1133">Transmembrane helix</keyword>
<feature type="transmembrane region" description="Helical" evidence="3">
    <location>
        <begin position="2262"/>
        <end position="2288"/>
    </location>
</feature>
<proteinExistence type="predicted"/>
<feature type="compositionally biased region" description="Low complexity" evidence="2">
    <location>
        <begin position="1734"/>
        <end position="1744"/>
    </location>
</feature>
<dbReference type="SUPFAM" id="SSF49723">
    <property type="entry name" value="Lipase/lipooxygenase domain (PLAT/LH2 domain)"/>
    <property type="match status" value="13"/>
</dbReference>
<protein>
    <submittedName>
        <fullName evidence="6">PLAT domain-containing protein</fullName>
    </submittedName>
</protein>
<comment type="caution">
    <text evidence="1">Lacks conserved residue(s) required for the propagation of feature annotation.</text>
</comment>
<feature type="compositionally biased region" description="Acidic residues" evidence="2">
    <location>
        <begin position="962"/>
        <end position="973"/>
    </location>
</feature>
<dbReference type="InterPro" id="IPR001024">
    <property type="entry name" value="PLAT/LH2_dom"/>
</dbReference>
<feature type="compositionally biased region" description="Basic residues" evidence="2">
    <location>
        <begin position="823"/>
        <end position="842"/>
    </location>
</feature>
<feature type="compositionally biased region" description="Polar residues" evidence="2">
    <location>
        <begin position="2449"/>
        <end position="2458"/>
    </location>
</feature>
<feature type="compositionally biased region" description="Acidic residues" evidence="2">
    <location>
        <begin position="905"/>
        <end position="920"/>
    </location>
</feature>
<evidence type="ECO:0000313" key="6">
    <source>
        <dbReference type="WBParaSite" id="maker-uti_cns_0009603-snap-gene-0.7-mRNA-1"/>
    </source>
</evidence>
<evidence type="ECO:0000256" key="2">
    <source>
        <dbReference type="SAM" id="MobiDB-lite"/>
    </source>
</evidence>
<feature type="domain" description="PLAT" evidence="4">
    <location>
        <begin position="1187"/>
        <end position="1305"/>
    </location>
</feature>
<feature type="domain" description="PLAT" evidence="4">
    <location>
        <begin position="210"/>
        <end position="330"/>
    </location>
</feature>
<sequence>PALRYRFFPKPLQGQSLKPYRFSEKTARGYRFLQEFMKKLSARAGLSKVYTNHCIRVTRVCDLDAAGHSLQDIMLITEEEWIAEVYTGNMQNAGTDARVFLALYGDLGKSEDIYLGDDDNKKDYFVKGKMDSFKLHLPAVGTPFKLRIGHDNSGVAAGWFLEKVVMQRPSTREAFEFRCDRWLAESEDDKSCIRELPALGSTVLESLKVHKYHVLVKTGKMRLAGTDANVYCNLFGNKSDTGNRPLKYSETNKDPFERKKEDLFTLEAIGLGDQIEKVRIGHDGTNPGAGWYLEKLTVWRDDQPDKKFEFVCDRWLDKNEDDGQIERDLTLIGSMLDKMSYNVSVKTGDVAGAGTDANVFLTIFGKNGETGERQLRASDSALNKFERNRIDMFKIESPDIGETVVLIVHQSSTLLAEVQQSSTLLAEVQQSSTLLAEVQQSSTLLAEVQQSSTLLAEVQQSCTLLSKVQQSSTLLSKVQQSSTLLAEVQQSSTLLSKVQQSSTLLSKVQQSSTLLSKVQQSSTLLSKVQQSSTFTEVQKSSTLLAEVQKSSALLAEVQQSCTLLEVVAVLIIVIHNNVGCFLANWNGRIRQSISEPGSLERIRIRHDGSLPNSGWFLDWVRIAVPSRGKQYLFAAHRWLDTNEADRKLEIDIDCSEVTDIERTIPYEIIVQTGDCKGAGTDAAVFVQIYGEDGLKTDQTLLRSRSDNFEKGKEDRFKLDLIDVGPIQKIRIGHDGTGFGDGWFLEHVLIRRHALRGSRRLKLNRKSSSQARNRSLSLAQSQQLNRRKSFAAAAEPYKKDYYDDEDDEDEDGVVDLDEDDISSRKKTGARRPSVRPASAKKRRDSSPAGNTRSRSRSPYDEDNDLRLSIGDDDDDKDSRRDSRLRRRSSAVQSSKSHGRGRRPSPFDDEEDDSDIDGEDEAGDRASSRRGTLRRPSSSVGDRRRSSVKQAPLRSADNRKNFNDDDNFDDSDDDLPSSSRGKKPPSSSPSGRRYSTRPSRAALTDSLEDGDGRASRRSSVRPGSDALRRRANSMIPLRGQQRSLWRVDEESEGGFSIDDAEMDQDDLDTESLTSARALAQKRSASMVSPSGIGSRRRSTIGPARSGEGVAAGSQRQSIRRGDSIGDGSSDLTSADGFDGWSIVTAEEEIEEYWFYCKRWLAKDEDDKMIVRELLPTTKDGKPLSRLSEIVYEVRVKTGDKLGAGTDANVFITLYGAEADSGERELSKSESHRNKFENNNEDVFRLKAIDLGELRKLKIRHDDKGGGADWYLDHVIVADPKSKKEYYFPCNKWLSTSRDGGQISRDLIAVDKSHMGKNVNENLKLEKKAFSDTYHVKVFTGDVRGAGTDANCHIVLFGDSGDSGVIPLQQSKTHVNKFERNNCDEFEIELVDIGELHKIQIGHDNANPWPDWYLEKVEIDCPRLGMSWVFPCGEWIGKSKGDGQLDKTLYPQQGVTKIYANRVPYEITTYTSDKSSAGTSANVFIQIYSAETQTEQALLCSKNERSGKFKRGSVDKFVLELEDVEDPIEKIRIGHDDEGIGSGWHLEKVEIRRFTAGNSSITYVFPCNRWLARDEEDREIVRELVPQKVIEEDDRMGGKGKAREKDFKSSLKMKNYKVHVFTGDKMGAGTNADVFLDCDSGERELIKSEKNLDKVRARPRGHFCWEVVDLGQLYKIKIRHNDKGLFSNWFLDRVEVVDASSGEKSVFFAERWLSKSKDDKKLQVTVYAQGYEGDMNSSVSSLRSSGSALTERDRSPRSSVRRAASLTEAVPEGPVGDYTISFTTGRKREMGTEGPIWVRLYGRLPDKKQQRRRGGSFGASDGDRGGGVKRPSGAGIGGRRRRDNEIVTTGHVYLEQDSDTSQKDSKSKMLLVPGSTVKFTFEALMLSEVTKIEIGNEGVTPGKGWYLEEFRLELPTQGRRYVRRCKCWFARDKEDSKTVREFEFDTEDTESVRLTRQSSPTAREFEFDTEDTESVQSYTPMIPYEVLIETANQAEAGTDCRVGLTVFGLKGQSETVYLDKEEKRFERGRKDLIKVNLEDVEPIYKLRLSHDGKGSRREWIVDRVTMTNLENSEVYTFDCGQHIGKDGKCFADMAARAGGGKALIGPVRYRISVKTSDERFSGTNANVFVRLYGEYGDSGDLRLNQLTKPDKKPFQTGQTDTFELELLDLGGLFRCTVWHDDVGLASGWKLDNIVVEDEKRRRRRWCWRLWCWRLWCWRALVLALVLAPLVLAPLVLAPLVLALSGLWCWRLWCWRLWCWRLCAGALVLAPLVLAPLVLAPLVLALWCWRLWCWRLWTIIAARDDNTLLKKQLKLYEFPCGNWLSLRDSGLIKRDLLCDAPPGEDLTRDLEDPKRKVTYEITVQTGDKKDAGMPHDAFLFLEGDLDVMTGEFIMANSLDGERFARGSSDTFRMKHRNLGRLQTLRIGAVDNGAGDRKGYGDRGARGRRRDSQATDGASGTPKQQWNVFSVSVLDTGTGTQYSFPVNKWVPVEHDVRRKGGVTAEVDEIKETSTKARLAKKRDLKIVRYDVEVHTGEEFGSGTNANVSINLIGENGELGMTPLKQKNRDLFERKQVDRFPIECSDLGELKKIRIEHDNTGFRPDWLLSKVIVRDSSSGRVWNFNCNQWLSTKKGDMQLFKELLKGKAQSLQVSEKGVSQSGAACLAPVESPTRRAEAAGQRAAAQCPAVADQHLASPLQGAAQARHAGPGHQLSVAHALGEPDAQGIAQEVAMAGLQARLTSGSHGDGFQPVVHEPVAIAICLANHLVDLLVAELLTKAGHDSLQLGAVNQPVAVLVEYLQGEQHQRRQHQSASTRGASTRGASTRAPASTRGASTRGASTRGASTRGASTRGASTRGASTRGASTRGASTRGASTRGASTRGASTRGASTRGASQHQRRQHQRRQHPYGLGVWPKLRITSPISSVLMIPSSFLSNRAKDSRISGDHRLEQGASDGAPQSLGANEIRSVGSVGRPSVAQQAVHVSTGSGLTPPERALQASSARFCFCPVDSAAIAFDEQV</sequence>
<keyword evidence="3" id="KW-0812">Transmembrane</keyword>
<feature type="domain" description="PLAT" evidence="4">
    <location>
        <begin position="79"/>
        <end position="197"/>
    </location>
</feature>
<feature type="domain" description="PLAT" evidence="4">
    <location>
        <begin position="664"/>
        <end position="780"/>
    </location>
</feature>
<feature type="domain" description="PLAT" evidence="4">
    <location>
        <begin position="1773"/>
        <end position="1940"/>
    </location>
</feature>
<feature type="domain" description="PLAT" evidence="4">
    <location>
        <begin position="2104"/>
        <end position="2224"/>
    </location>
</feature>
<feature type="compositionally biased region" description="Basic residues" evidence="2">
    <location>
        <begin position="2892"/>
        <end position="2902"/>
    </location>
</feature>
<feature type="domain" description="PLAT" evidence="4">
    <location>
        <begin position="2522"/>
        <end position="2638"/>
    </location>
</feature>
<feature type="domain" description="PLAT" evidence="4">
    <location>
        <begin position="1460"/>
        <end position="1582"/>
    </location>
</feature>
<dbReference type="Gene3D" id="2.40.180.10">
    <property type="entry name" value="Catalase core domain"/>
    <property type="match status" value="7"/>
</dbReference>
<feature type="region of interest" description="Disordered" evidence="2">
    <location>
        <begin position="1733"/>
        <end position="1765"/>
    </location>
</feature>
<evidence type="ECO:0000256" key="3">
    <source>
        <dbReference type="SAM" id="Phobius"/>
    </source>
</evidence>
<feature type="compositionally biased region" description="Polar residues" evidence="2">
    <location>
        <begin position="769"/>
        <end position="783"/>
    </location>
</feature>
<feature type="compositionally biased region" description="Basic and acidic residues" evidence="2">
    <location>
        <begin position="2429"/>
        <end position="2448"/>
    </location>
</feature>
<feature type="compositionally biased region" description="Polar residues" evidence="2">
    <location>
        <begin position="2827"/>
        <end position="2890"/>
    </location>
</feature>
<dbReference type="PANTHER" id="PTHR45901:SF3">
    <property type="entry name" value="LIPOXYGENASE HOMOLOGY DOMAIN-CONTAINING PROTEIN 1"/>
    <property type="match status" value="1"/>
</dbReference>
<dbReference type="CDD" id="cd01756">
    <property type="entry name" value="PLAT_repeat"/>
    <property type="match status" value="7"/>
</dbReference>
<evidence type="ECO:0000259" key="4">
    <source>
        <dbReference type="PROSITE" id="PS50095"/>
    </source>
</evidence>
<feature type="region of interest" description="Disordered" evidence="2">
    <location>
        <begin position="1798"/>
        <end position="1839"/>
    </location>
</feature>
<dbReference type="Pfam" id="PF01477">
    <property type="entry name" value="PLAT"/>
    <property type="match status" value="12"/>
</dbReference>
<organism evidence="5 6">
    <name type="scientific">Macrostomum lignano</name>
    <dbReference type="NCBI Taxonomy" id="282301"/>
    <lineage>
        <taxon>Eukaryota</taxon>
        <taxon>Metazoa</taxon>
        <taxon>Spiralia</taxon>
        <taxon>Lophotrochozoa</taxon>
        <taxon>Platyhelminthes</taxon>
        <taxon>Rhabditophora</taxon>
        <taxon>Macrostomorpha</taxon>
        <taxon>Macrostomida</taxon>
        <taxon>Macrostomidae</taxon>
        <taxon>Macrostomum</taxon>
    </lineage>
</organism>
<reference evidence="6" key="1">
    <citation type="submission" date="2016-11" db="UniProtKB">
        <authorList>
            <consortium name="WormBaseParasite"/>
        </authorList>
    </citation>
    <scope>IDENTIFICATION</scope>
</reference>
<dbReference type="PANTHER" id="PTHR45901">
    <property type="entry name" value="PROTEIN CBG12474"/>
    <property type="match status" value="1"/>
</dbReference>
<feature type="domain" description="PLAT" evidence="4">
    <location>
        <begin position="339"/>
        <end position="464"/>
    </location>
</feature>
<dbReference type="SMART" id="SM00308">
    <property type="entry name" value="LH2"/>
    <property type="match status" value="9"/>
</dbReference>
<keyword evidence="3" id="KW-0472">Membrane</keyword>
<dbReference type="PROSITE" id="PS50095">
    <property type="entry name" value="PLAT"/>
    <property type="match status" value="14"/>
</dbReference>
<feature type="compositionally biased region" description="Acidic residues" evidence="2">
    <location>
        <begin position="1056"/>
        <end position="1067"/>
    </location>
</feature>
<dbReference type="Gene3D" id="2.160.20.80">
    <property type="entry name" value="E3 ubiquitin-protein ligase SopA"/>
    <property type="match status" value="1"/>
</dbReference>
<feature type="compositionally biased region" description="Acidic residues" evidence="2">
    <location>
        <begin position="801"/>
        <end position="819"/>
    </location>
</feature>
<feature type="domain" description="PLAT" evidence="4">
    <location>
        <begin position="1329"/>
        <end position="1447"/>
    </location>
</feature>
<dbReference type="InterPro" id="IPR036392">
    <property type="entry name" value="PLAT/LH2_dom_sf"/>
</dbReference>
<feature type="region of interest" description="Disordered" evidence="2">
    <location>
        <begin position="760"/>
        <end position="1128"/>
    </location>
</feature>
<accession>A0A1I8I412</accession>
<feature type="domain" description="PLAT" evidence="4">
    <location>
        <begin position="1611"/>
        <end position="1724"/>
    </location>
</feature>
<dbReference type="Proteomes" id="UP000095280">
    <property type="component" value="Unplaced"/>
</dbReference>
<feature type="domain" description="PLAT" evidence="4">
    <location>
        <begin position="522"/>
        <end position="653"/>
    </location>
</feature>
<evidence type="ECO:0000313" key="5">
    <source>
        <dbReference type="Proteomes" id="UP000095280"/>
    </source>
</evidence>
<feature type="domain" description="PLAT" evidence="4">
    <location>
        <begin position="1979"/>
        <end position="2094"/>
    </location>
</feature>
<feature type="compositionally biased region" description="Polar residues" evidence="2">
    <location>
        <begin position="2806"/>
        <end position="2818"/>
    </location>
</feature>
<dbReference type="WBParaSite" id="maker-uti_cns_0009603-snap-gene-0.7-mRNA-1">
    <property type="protein sequence ID" value="maker-uti_cns_0009603-snap-gene-0.7-mRNA-1"/>
    <property type="gene ID" value="maker-uti_cns_0009603-snap-gene-0.7"/>
</dbReference>
<dbReference type="Gene3D" id="2.60.60.20">
    <property type="entry name" value="PLAT/LH2 domain"/>
    <property type="match status" value="8"/>
</dbReference>
<name>A0A1I8I412_9PLAT</name>